<feature type="domain" description="C-type lectin" evidence="1">
    <location>
        <begin position="88"/>
        <end position="198"/>
    </location>
</feature>
<accession>A0A0F6W869</accession>
<name>A0A0F6W869_9BACT</name>
<gene>
    <name evidence="2" type="ORF">DB32_007111</name>
</gene>
<dbReference type="InterPro" id="IPR001304">
    <property type="entry name" value="C-type_lectin-like"/>
</dbReference>
<reference evidence="2 3" key="1">
    <citation type="submission" date="2015-03" db="EMBL/GenBank/DDBJ databases">
        <title>Genome assembly of Sandaracinus amylolyticus DSM 53668.</title>
        <authorList>
            <person name="Sharma G."/>
            <person name="Subramanian S."/>
        </authorList>
    </citation>
    <scope>NUCLEOTIDE SEQUENCE [LARGE SCALE GENOMIC DNA]</scope>
    <source>
        <strain evidence="2 3">DSM 53668</strain>
    </source>
</reference>
<proteinExistence type="predicted"/>
<dbReference type="InterPro" id="IPR016187">
    <property type="entry name" value="CTDL_fold"/>
</dbReference>
<dbReference type="SUPFAM" id="SSF56436">
    <property type="entry name" value="C-type lectin-like"/>
    <property type="match status" value="1"/>
</dbReference>
<dbReference type="KEGG" id="samy:DB32_007111"/>
<protein>
    <recommendedName>
        <fullName evidence="1">C-type lectin domain-containing protein</fullName>
    </recommendedName>
</protein>
<sequence>MLAQLGALALGCGRVGFVADAAPRDDATVDAPTADAGCVACSEWCNDRDDDCDGAADEGAVCDGICARVRRSGVDLSLLCGASARDAAELACAQHGGALVPITDHATHQAALDALADAAETCAWIDGSDASEEGTWRRADGTLFWTGVADGIAPSGVFSGWRAGDPDASAESEDWLALVEGEGWADSPSDATCPALCARAVCAR</sequence>
<dbReference type="EMBL" id="CP011125">
    <property type="protein sequence ID" value="AKF09962.1"/>
    <property type="molecule type" value="Genomic_DNA"/>
</dbReference>
<evidence type="ECO:0000313" key="3">
    <source>
        <dbReference type="Proteomes" id="UP000034883"/>
    </source>
</evidence>
<dbReference type="Gene3D" id="3.10.100.10">
    <property type="entry name" value="Mannose-Binding Protein A, subunit A"/>
    <property type="match status" value="1"/>
</dbReference>
<evidence type="ECO:0000259" key="1">
    <source>
        <dbReference type="PROSITE" id="PS50041"/>
    </source>
</evidence>
<keyword evidence="3" id="KW-1185">Reference proteome</keyword>
<dbReference type="Pfam" id="PF00059">
    <property type="entry name" value="Lectin_C"/>
    <property type="match status" value="1"/>
</dbReference>
<dbReference type="Proteomes" id="UP000034883">
    <property type="component" value="Chromosome"/>
</dbReference>
<evidence type="ECO:0000313" key="2">
    <source>
        <dbReference type="EMBL" id="AKF09962.1"/>
    </source>
</evidence>
<organism evidence="2 3">
    <name type="scientific">Sandaracinus amylolyticus</name>
    <dbReference type="NCBI Taxonomy" id="927083"/>
    <lineage>
        <taxon>Bacteria</taxon>
        <taxon>Pseudomonadati</taxon>
        <taxon>Myxococcota</taxon>
        <taxon>Polyangia</taxon>
        <taxon>Polyangiales</taxon>
        <taxon>Sandaracinaceae</taxon>
        <taxon>Sandaracinus</taxon>
    </lineage>
</organism>
<dbReference type="PROSITE" id="PS50041">
    <property type="entry name" value="C_TYPE_LECTIN_2"/>
    <property type="match status" value="1"/>
</dbReference>
<dbReference type="CDD" id="cd00037">
    <property type="entry name" value="CLECT"/>
    <property type="match status" value="1"/>
</dbReference>
<dbReference type="AlphaFoldDB" id="A0A0F6W869"/>
<dbReference type="InterPro" id="IPR016186">
    <property type="entry name" value="C-type_lectin-like/link_sf"/>
</dbReference>